<dbReference type="PANTHER" id="PTHR38733">
    <property type="entry name" value="PROTEIN MCRC"/>
    <property type="match status" value="1"/>
</dbReference>
<evidence type="ECO:0008006" key="3">
    <source>
        <dbReference type="Google" id="ProtNLM"/>
    </source>
</evidence>
<accession>A0ABV5Z4V9</accession>
<keyword evidence="2" id="KW-1185">Reference proteome</keyword>
<sequence length="446" mass="51545">MERQHIILKDNSQMKLKDEFTENSVIRYLQNKTMGELTKSGMLIFPNNEEQHIDDDRKVIETTQEKLKSSNLLGFFGNSGDALSIVSRFDDSRNNYFLQYMLSKVYGITPLNFSTGMKSNTGFLDFMVLLFPSILNKALAKGIYKEYQVKRHNNSALKGKIEVARHIKTNVPFTGNISYTNREYSYDNPVIQLIHHTIQFIKHHRRYHRILTASHSTYENIRMIESVATSINGSMEKLIELNRRNVVKHVYYKEYEQLQKLCIAILESQNILFTSDSKEKFYGLVLDGAWLFEEYVNTILGDLFYHPSNTDGTGANYLFSGGAGKIYPDFISRDEGRIIADAKYKPSHNISGPDYHQILSYMYRFDSIEGYYIYPHSIMENAREPKRSMELLEGVNFGAKKGSGKRKQSVTVTKLGIRVPMEVESYEEFKNMMAESEQKLRGDINI</sequence>
<comment type="caution">
    <text evidence="1">The sequence shown here is derived from an EMBL/GenBank/DDBJ whole genome shotgun (WGS) entry which is preliminary data.</text>
</comment>
<dbReference type="RefSeq" id="WP_380570714.1">
    <property type="nucleotide sequence ID" value="NZ_JBHMAH010000029.1"/>
</dbReference>
<proteinExistence type="predicted"/>
<gene>
    <name evidence="1" type="ORF">ACFFLE_08745</name>
</gene>
<dbReference type="EMBL" id="JBHMAH010000029">
    <property type="protein sequence ID" value="MFB9861150.1"/>
    <property type="molecule type" value="Genomic_DNA"/>
</dbReference>
<dbReference type="Pfam" id="PF10117">
    <property type="entry name" value="McrBC"/>
    <property type="match status" value="1"/>
</dbReference>
<name>A0ABV5Z4V9_9STAP</name>
<evidence type="ECO:0000313" key="2">
    <source>
        <dbReference type="Proteomes" id="UP001589740"/>
    </source>
</evidence>
<reference evidence="1 2" key="1">
    <citation type="submission" date="2024-09" db="EMBL/GenBank/DDBJ databases">
        <authorList>
            <person name="Sun Q."/>
            <person name="Mori K."/>
        </authorList>
    </citation>
    <scope>NUCLEOTIDE SEQUENCE [LARGE SCALE GENOMIC DNA]</scope>
    <source>
        <strain evidence="1 2">JCM 12822</strain>
    </source>
</reference>
<evidence type="ECO:0000313" key="1">
    <source>
        <dbReference type="EMBL" id="MFB9861150.1"/>
    </source>
</evidence>
<dbReference type="InterPro" id="IPR019292">
    <property type="entry name" value="McrC"/>
</dbReference>
<organism evidence="1 2">
    <name type="scientific">Salinicoccus siamensis</name>
    <dbReference type="NCBI Taxonomy" id="381830"/>
    <lineage>
        <taxon>Bacteria</taxon>
        <taxon>Bacillati</taxon>
        <taxon>Bacillota</taxon>
        <taxon>Bacilli</taxon>
        <taxon>Bacillales</taxon>
        <taxon>Staphylococcaceae</taxon>
        <taxon>Salinicoccus</taxon>
    </lineage>
</organism>
<dbReference type="PANTHER" id="PTHR38733:SF1">
    <property type="entry name" value="TYPE IV METHYL-DIRECTED RESTRICTION ENZYME ECOKMCRBC"/>
    <property type="match status" value="1"/>
</dbReference>
<dbReference type="Proteomes" id="UP001589740">
    <property type="component" value="Unassembled WGS sequence"/>
</dbReference>
<protein>
    <recommendedName>
        <fullName evidence="3">5-methylcytosine-specific restriction endonuclease McrBC regulatory subunit McrC</fullName>
    </recommendedName>
</protein>